<dbReference type="STRING" id="284590.Q6CNY2"/>
<dbReference type="SMART" id="SM00460">
    <property type="entry name" value="TGc"/>
    <property type="match status" value="1"/>
</dbReference>
<keyword evidence="1 2" id="KW-0728">SH3 domain</keyword>
<reference evidence="5 6" key="1">
    <citation type="journal article" date="2004" name="Nature">
        <title>Genome evolution in yeasts.</title>
        <authorList>
            <consortium name="Genolevures"/>
            <person name="Dujon B."/>
            <person name="Sherman D."/>
            <person name="Fischer G."/>
            <person name="Durrens P."/>
            <person name="Casaregola S."/>
            <person name="Lafontaine I."/>
            <person name="de Montigny J."/>
            <person name="Marck C."/>
            <person name="Neuveglise C."/>
            <person name="Talla E."/>
            <person name="Goffard N."/>
            <person name="Frangeul L."/>
            <person name="Aigle M."/>
            <person name="Anthouard V."/>
            <person name="Babour A."/>
            <person name="Barbe V."/>
            <person name="Barnay S."/>
            <person name="Blanchin S."/>
            <person name="Beckerich J.M."/>
            <person name="Beyne E."/>
            <person name="Bleykasten C."/>
            <person name="Boisrame A."/>
            <person name="Boyer J."/>
            <person name="Cattolico L."/>
            <person name="Confanioleri F."/>
            <person name="de Daruvar A."/>
            <person name="Despons L."/>
            <person name="Fabre E."/>
            <person name="Fairhead C."/>
            <person name="Ferry-Dumazet H."/>
            <person name="Groppi A."/>
            <person name="Hantraye F."/>
            <person name="Hennequin C."/>
            <person name="Jauniaux N."/>
            <person name="Joyet P."/>
            <person name="Kachouri R."/>
            <person name="Kerrest A."/>
            <person name="Koszul R."/>
            <person name="Lemaire M."/>
            <person name="Lesur I."/>
            <person name="Ma L."/>
            <person name="Muller H."/>
            <person name="Nicaud J.M."/>
            <person name="Nikolski M."/>
            <person name="Oztas S."/>
            <person name="Ozier-Kalogeropoulos O."/>
            <person name="Pellenz S."/>
            <person name="Potier S."/>
            <person name="Richard G.F."/>
            <person name="Straub M.L."/>
            <person name="Suleau A."/>
            <person name="Swennene D."/>
            <person name="Tekaia F."/>
            <person name="Wesolowski-Louvel M."/>
            <person name="Westhof E."/>
            <person name="Wirth B."/>
            <person name="Zeniou-Meyer M."/>
            <person name="Zivanovic I."/>
            <person name="Bolotin-Fukuhara M."/>
            <person name="Thierry A."/>
            <person name="Bouchier C."/>
            <person name="Caudron B."/>
            <person name="Scarpelli C."/>
            <person name="Gaillardin C."/>
            <person name="Weissenbach J."/>
            <person name="Wincker P."/>
            <person name="Souciet J.L."/>
        </authorList>
    </citation>
    <scope>NUCLEOTIDE SEQUENCE [LARGE SCALE GENOMIC DNA]</scope>
    <source>
        <strain evidence="6">ATCC 8585 / CBS 2359 / DSM 70799 / NBRC 1267 / NRRL Y-1140 / WM37</strain>
    </source>
</reference>
<organism evidence="5 6">
    <name type="scientific">Kluyveromyces lactis (strain ATCC 8585 / CBS 2359 / DSM 70799 / NBRC 1267 / NRRL Y-1140 / WM37)</name>
    <name type="common">Yeast</name>
    <name type="synonym">Candida sphaerica</name>
    <dbReference type="NCBI Taxonomy" id="284590"/>
    <lineage>
        <taxon>Eukaryota</taxon>
        <taxon>Fungi</taxon>
        <taxon>Dikarya</taxon>
        <taxon>Ascomycota</taxon>
        <taxon>Saccharomycotina</taxon>
        <taxon>Saccharomycetes</taxon>
        <taxon>Saccharomycetales</taxon>
        <taxon>Saccharomycetaceae</taxon>
        <taxon>Kluyveromyces</taxon>
    </lineage>
</organism>
<dbReference type="Proteomes" id="UP000000598">
    <property type="component" value="Chromosome E"/>
</dbReference>
<feature type="compositionally biased region" description="Polar residues" evidence="3">
    <location>
        <begin position="135"/>
        <end position="145"/>
    </location>
</feature>
<evidence type="ECO:0000256" key="1">
    <source>
        <dbReference type="ARBA" id="ARBA00022443"/>
    </source>
</evidence>
<feature type="domain" description="SH3" evidence="4">
    <location>
        <begin position="6"/>
        <end position="66"/>
    </location>
</feature>
<dbReference type="PANTHER" id="PTHR46333:SF2">
    <property type="entry name" value="CYTOKINESIS PROTEIN 3"/>
    <property type="match status" value="1"/>
</dbReference>
<accession>Q6CNY2</accession>
<dbReference type="GO" id="GO:0110085">
    <property type="term" value="C:mitotic actomyosin contractile ring"/>
    <property type="evidence" value="ECO:0007669"/>
    <property type="project" value="TreeGrafter"/>
</dbReference>
<evidence type="ECO:0000256" key="2">
    <source>
        <dbReference type="PROSITE-ProRule" id="PRU00192"/>
    </source>
</evidence>
<dbReference type="InterPro" id="IPR038765">
    <property type="entry name" value="Papain-like_cys_pep_sf"/>
</dbReference>
<name>Q6CNY2_KLULA</name>
<dbReference type="EMBL" id="CR382125">
    <property type="protein sequence ID" value="CAG99444.1"/>
    <property type="molecule type" value="Genomic_DNA"/>
</dbReference>
<evidence type="ECO:0000256" key="3">
    <source>
        <dbReference type="SAM" id="MobiDB-lite"/>
    </source>
</evidence>
<dbReference type="InterPro" id="IPR001452">
    <property type="entry name" value="SH3_domain"/>
</dbReference>
<evidence type="ECO:0000259" key="4">
    <source>
        <dbReference type="PROSITE" id="PS50002"/>
    </source>
</evidence>
<dbReference type="HOGENOM" id="CLU_008674_1_0_1"/>
<evidence type="ECO:0000313" key="5">
    <source>
        <dbReference type="EMBL" id="CAG99444.1"/>
    </source>
</evidence>
<dbReference type="InParanoid" id="Q6CNY2"/>
<dbReference type="KEGG" id="kla:KLLA0_E09043g"/>
<dbReference type="InterPro" id="IPR002931">
    <property type="entry name" value="Transglutaminase-like"/>
</dbReference>
<dbReference type="PANTHER" id="PTHR46333">
    <property type="entry name" value="CYTOKINESIS PROTEIN 3"/>
    <property type="match status" value="1"/>
</dbReference>
<dbReference type="InterPro" id="IPR052557">
    <property type="entry name" value="CAP/Cytokinesis_protein"/>
</dbReference>
<proteinExistence type="predicted"/>
<feature type="compositionally biased region" description="Pro residues" evidence="3">
    <location>
        <begin position="163"/>
        <end position="172"/>
    </location>
</feature>
<protein>
    <submittedName>
        <fullName evidence="5">KLLA0E09043p</fullName>
    </submittedName>
</protein>
<dbReference type="SUPFAM" id="SSF50044">
    <property type="entry name" value="SH3-domain"/>
    <property type="match status" value="1"/>
</dbReference>
<feature type="compositionally biased region" description="Basic and acidic residues" evidence="3">
    <location>
        <begin position="86"/>
        <end position="112"/>
    </location>
</feature>
<dbReference type="SMART" id="SM00326">
    <property type="entry name" value="SH3"/>
    <property type="match status" value="1"/>
</dbReference>
<dbReference type="Gene3D" id="2.30.30.40">
    <property type="entry name" value="SH3 Domains"/>
    <property type="match status" value="1"/>
</dbReference>
<dbReference type="FunCoup" id="Q6CNY2">
    <property type="interactions" value="84"/>
</dbReference>
<dbReference type="SUPFAM" id="SSF54001">
    <property type="entry name" value="Cysteine proteinases"/>
    <property type="match status" value="1"/>
</dbReference>
<evidence type="ECO:0000313" key="6">
    <source>
        <dbReference type="Proteomes" id="UP000000598"/>
    </source>
</evidence>
<dbReference type="InterPro" id="IPR036028">
    <property type="entry name" value="SH3-like_dom_sf"/>
</dbReference>
<dbReference type="OMA" id="CTPYELT"/>
<dbReference type="Pfam" id="PF24584">
    <property type="entry name" value="Ig_CYK3_C"/>
    <property type="match status" value="1"/>
</dbReference>
<dbReference type="eggNOG" id="KOG4575">
    <property type="taxonomic scope" value="Eukaryota"/>
</dbReference>
<dbReference type="Pfam" id="PF00018">
    <property type="entry name" value="SH3_1"/>
    <property type="match status" value="1"/>
</dbReference>
<dbReference type="PROSITE" id="PS50002">
    <property type="entry name" value="SH3"/>
    <property type="match status" value="1"/>
</dbReference>
<keyword evidence="6" id="KW-1185">Reference proteome</keyword>
<sequence length="814" mass="93430">MSQSGPVTFKVKTNFAWSGEKKDDLGFLEGDFIEVTRVTGDWYFGKLIRNKKQGYFPSNYVSILEEQYNTYLPTKHQSNLPRSPQRYKEHATSSPEFRKRDQFSLRKNHTNEELAGYSQGKQYSRSFGSKDKYTIPQSHSASNIAKRTGKFQDKYSSSREIPNQPPLPPIPKSPSTPLFNHISQTGGYTNGMNQPLKSTDSFGRFSHTRYMEDSLASSEESFAIMSDFSATSAGSFARHNFARSFKDSTDRSMVAEQKDTTSKLGSQSMKESKFDIFKKWLPGNTKEYNPGANDYPKLPNIESLNISADNHDANSWMEAEAQLRRALTISSNERRERGMRATAKNVDLLLYPHSVVNKDLYSNEVLHTRQPGIVDEFLYSADFKRVDKSARQLFFEKLPVQLSVESFAQYSFPSQYFTPLEQLRGLFIFCTELFRLIDDNGKTDFNRSPENLEKALERRYCTPYELTWLFKRMSTALNIKSEIVFGFLKTPNADNSTFKLNHCWLQVCFYEEWRFVDVILGNITNPIHEYLNNKPAKKCEPFYFLASPMTLINTHVPREYSKQHIVPELDLNIVLSLPVVFPSFFKNRLRLYRFSNGLCDLEDNEIFECTLRIPNDIEVFSNVVVDEENSLQYKTMNLSLVQVLSQNKRNAVIKAVLPPGASKGTLYIHSGIKGTQCSIENIHPISMILPLTASGNPGNFEFVSRIPSEAVQRVEVYIKEPQNKFLSNKRKYKFEMIQNPTDGIIHQSMDRNLSRAMLILSPTGKRYKVIKNDPHLPFGTWSASIEINETGRWNAMIISDAGSGWCEFAQWESR</sequence>
<dbReference type="AlphaFoldDB" id="Q6CNY2"/>
<gene>
    <name evidence="5" type="ORF">KLLA0_E09043g</name>
</gene>
<dbReference type="InterPro" id="IPR056409">
    <property type="entry name" value="Ig_CYK3_C"/>
</dbReference>
<dbReference type="GO" id="GO:0140278">
    <property type="term" value="P:mitotic division septum assembly"/>
    <property type="evidence" value="ECO:0007669"/>
    <property type="project" value="TreeGrafter"/>
</dbReference>
<dbReference type="PaxDb" id="284590-Q6CNY2"/>
<feature type="region of interest" description="Disordered" evidence="3">
    <location>
        <begin position="74"/>
        <end position="172"/>
    </location>
</feature>